<proteinExistence type="predicted"/>
<dbReference type="EMBL" id="BAABBW010000003">
    <property type="protein sequence ID" value="GAA4175920.1"/>
    <property type="molecule type" value="Genomic_DNA"/>
</dbReference>
<evidence type="ECO:0008006" key="3">
    <source>
        <dbReference type="Google" id="ProtNLM"/>
    </source>
</evidence>
<name>A0ABP8A1Z0_9MICO</name>
<protein>
    <recommendedName>
        <fullName evidence="3">DUF2795 domain-containing protein</fullName>
    </recommendedName>
</protein>
<comment type="caution">
    <text evidence="1">The sequence shown here is derived from an EMBL/GenBank/DDBJ whole genome shotgun (WGS) entry which is preliminary data.</text>
</comment>
<evidence type="ECO:0000313" key="2">
    <source>
        <dbReference type="Proteomes" id="UP001501079"/>
    </source>
</evidence>
<sequence length="89" mass="9656">MVGWDRFGERRLVAPQLRNRESSREGIRESGFEPVSEFTDAQVIAAIDAALRARDMPAVVSLLHVLALQAPTQAQLLADAISLLPSGSD</sequence>
<dbReference type="Proteomes" id="UP001501079">
    <property type="component" value="Unassembled WGS sequence"/>
</dbReference>
<accession>A0ABP8A1Z0</accession>
<gene>
    <name evidence="1" type="ORF">GCM10022287_22240</name>
</gene>
<keyword evidence="2" id="KW-1185">Reference proteome</keyword>
<organism evidence="1 2">
    <name type="scientific">Gryllotalpicola koreensis</name>
    <dbReference type="NCBI Taxonomy" id="993086"/>
    <lineage>
        <taxon>Bacteria</taxon>
        <taxon>Bacillati</taxon>
        <taxon>Actinomycetota</taxon>
        <taxon>Actinomycetes</taxon>
        <taxon>Micrococcales</taxon>
        <taxon>Microbacteriaceae</taxon>
        <taxon>Gryllotalpicola</taxon>
    </lineage>
</organism>
<evidence type="ECO:0000313" key="1">
    <source>
        <dbReference type="EMBL" id="GAA4175920.1"/>
    </source>
</evidence>
<reference evidence="2" key="1">
    <citation type="journal article" date="2019" name="Int. J. Syst. Evol. Microbiol.">
        <title>The Global Catalogue of Microorganisms (GCM) 10K type strain sequencing project: providing services to taxonomists for standard genome sequencing and annotation.</title>
        <authorList>
            <consortium name="The Broad Institute Genomics Platform"/>
            <consortium name="The Broad Institute Genome Sequencing Center for Infectious Disease"/>
            <person name="Wu L."/>
            <person name="Ma J."/>
        </authorList>
    </citation>
    <scope>NUCLEOTIDE SEQUENCE [LARGE SCALE GENOMIC DNA]</scope>
    <source>
        <strain evidence="2">JCM 17591</strain>
    </source>
</reference>